<dbReference type="EMBL" id="BMAW01074179">
    <property type="protein sequence ID" value="GFT91009.1"/>
    <property type="molecule type" value="Genomic_DNA"/>
</dbReference>
<comment type="caution">
    <text evidence="1">The sequence shown here is derived from an EMBL/GenBank/DDBJ whole genome shotgun (WGS) entry which is preliminary data.</text>
</comment>
<organism evidence="1 2">
    <name type="scientific">Nephila pilipes</name>
    <name type="common">Giant wood spider</name>
    <name type="synonym">Nephila maculata</name>
    <dbReference type="NCBI Taxonomy" id="299642"/>
    <lineage>
        <taxon>Eukaryota</taxon>
        <taxon>Metazoa</taxon>
        <taxon>Ecdysozoa</taxon>
        <taxon>Arthropoda</taxon>
        <taxon>Chelicerata</taxon>
        <taxon>Arachnida</taxon>
        <taxon>Araneae</taxon>
        <taxon>Araneomorphae</taxon>
        <taxon>Entelegynae</taxon>
        <taxon>Araneoidea</taxon>
        <taxon>Nephilidae</taxon>
        <taxon>Nephila</taxon>
    </lineage>
</organism>
<protein>
    <submittedName>
        <fullName evidence="1">Uncharacterized protein</fullName>
    </submittedName>
</protein>
<dbReference type="Proteomes" id="UP000887013">
    <property type="component" value="Unassembled WGS sequence"/>
</dbReference>
<evidence type="ECO:0000313" key="2">
    <source>
        <dbReference type="Proteomes" id="UP000887013"/>
    </source>
</evidence>
<gene>
    <name evidence="1" type="ORF">NPIL_15601</name>
</gene>
<sequence>MNLVNPKMRQKEDIKPVKRINHYNFSLNISHCDITNEEFIFVLWFFLPFGLIMSRHSTVSPLQRKSGAVAITQKTCPLILMARFVLPRSPMRVHYSSHVAMPWSRD</sequence>
<keyword evidence="2" id="KW-1185">Reference proteome</keyword>
<name>A0A8X6PZ30_NEPPI</name>
<reference evidence="1" key="1">
    <citation type="submission" date="2020-08" db="EMBL/GenBank/DDBJ databases">
        <title>Multicomponent nature underlies the extraordinary mechanical properties of spider dragline silk.</title>
        <authorList>
            <person name="Kono N."/>
            <person name="Nakamura H."/>
            <person name="Mori M."/>
            <person name="Yoshida Y."/>
            <person name="Ohtoshi R."/>
            <person name="Malay A.D."/>
            <person name="Moran D.A.P."/>
            <person name="Tomita M."/>
            <person name="Numata K."/>
            <person name="Arakawa K."/>
        </authorList>
    </citation>
    <scope>NUCLEOTIDE SEQUENCE</scope>
</reference>
<proteinExistence type="predicted"/>
<dbReference type="AlphaFoldDB" id="A0A8X6PZ30"/>
<accession>A0A8X6PZ30</accession>
<evidence type="ECO:0000313" key="1">
    <source>
        <dbReference type="EMBL" id="GFT91009.1"/>
    </source>
</evidence>